<evidence type="ECO:0000256" key="1">
    <source>
        <dbReference type="ARBA" id="ARBA00001968"/>
    </source>
</evidence>
<sequence>MRAAAAAAGADEAYHLGLDFGTSGARVTVIDGSGEVVTEAKSGYGADAAADWAAAWERVLFGLLASLPEAARGRVASLAIDGTSATALLLDAASGDVLAAPKLYNEAQGPDAVAAAKTVAPPAHTAAAATSTLAKLLTWHLGGAWQAAAARGTAPALLHQADWLASLLHGRRDTSDWNNALKLGYDPGLEAYPDWLLSQARRGGGEAAWPAGRPAGRLGRRGGPAAGANGGRAGASDAIVCGGTTDSIAAFVAAGVTEVGQAVTSLGSTMAVKLLSSCRVDDSAYGIYSHRLGGSWLVGGASNTGGAVLRQFFTDAQLAELTARIEVARPSGLDYYPLVTPGERFPVNDPGLRPRLEPRPEDDAVFLQGILESMARIEGEAYAQLRRLGASPLTEVVTAGGGAVNAKWTAMRAAALGVPVRRAAQGEASYGAALLARQGWRQHLAQRREALLTDG</sequence>
<evidence type="ECO:0000256" key="3">
    <source>
        <dbReference type="ARBA" id="ARBA00022679"/>
    </source>
</evidence>
<dbReference type="EMBL" id="KK100604">
    <property type="protein sequence ID" value="KIZ04803.1"/>
    <property type="molecule type" value="Genomic_DNA"/>
</dbReference>
<evidence type="ECO:0000256" key="7">
    <source>
        <dbReference type="ARBA" id="ARBA00051146"/>
    </source>
</evidence>
<organism evidence="12 13">
    <name type="scientific">Monoraphidium neglectum</name>
    <dbReference type="NCBI Taxonomy" id="145388"/>
    <lineage>
        <taxon>Eukaryota</taxon>
        <taxon>Viridiplantae</taxon>
        <taxon>Chlorophyta</taxon>
        <taxon>core chlorophytes</taxon>
        <taxon>Chlorophyceae</taxon>
        <taxon>CS clade</taxon>
        <taxon>Sphaeropleales</taxon>
        <taxon>Selenastraceae</taxon>
        <taxon>Monoraphidium</taxon>
    </lineage>
</organism>
<evidence type="ECO:0000256" key="9">
    <source>
        <dbReference type="ARBA" id="ARBA00072590"/>
    </source>
</evidence>
<dbReference type="SUPFAM" id="SSF53067">
    <property type="entry name" value="Actin-like ATPase domain"/>
    <property type="match status" value="2"/>
</dbReference>
<dbReference type="FunFam" id="3.30.420.40:FF:000180">
    <property type="entry name" value="D-ribulose kinase isoform X1"/>
    <property type="match status" value="1"/>
</dbReference>
<dbReference type="GO" id="GO:0019150">
    <property type="term" value="F:D-ribulokinase activity"/>
    <property type="evidence" value="ECO:0007669"/>
    <property type="project" value="UniProtKB-EC"/>
</dbReference>
<evidence type="ECO:0000256" key="5">
    <source>
        <dbReference type="ARBA" id="ARBA00022777"/>
    </source>
</evidence>
<dbReference type="GO" id="GO:0005524">
    <property type="term" value="F:ATP binding"/>
    <property type="evidence" value="ECO:0007669"/>
    <property type="project" value="UniProtKB-KW"/>
</dbReference>
<protein>
    <recommendedName>
        <fullName evidence="9">D-ribulose kinase</fullName>
        <ecNumber evidence="8">2.7.1.47</ecNumber>
    </recommendedName>
</protein>
<evidence type="ECO:0000256" key="2">
    <source>
        <dbReference type="ARBA" id="ARBA00009156"/>
    </source>
</evidence>
<dbReference type="RefSeq" id="XP_013903822.1">
    <property type="nucleotide sequence ID" value="XM_014048368.1"/>
</dbReference>
<feature type="compositionally biased region" description="Low complexity" evidence="10">
    <location>
        <begin position="207"/>
        <end position="217"/>
    </location>
</feature>
<dbReference type="PANTHER" id="PTHR10196">
    <property type="entry name" value="SUGAR KINASE"/>
    <property type="match status" value="1"/>
</dbReference>
<dbReference type="AlphaFoldDB" id="A0A0D2K2M6"/>
<dbReference type="Pfam" id="PF02782">
    <property type="entry name" value="FGGY_C"/>
    <property type="match status" value="1"/>
</dbReference>
<dbReference type="GO" id="GO:0005829">
    <property type="term" value="C:cytosol"/>
    <property type="evidence" value="ECO:0007669"/>
    <property type="project" value="TreeGrafter"/>
</dbReference>
<evidence type="ECO:0000256" key="8">
    <source>
        <dbReference type="ARBA" id="ARBA00066370"/>
    </source>
</evidence>
<keyword evidence="5" id="KW-0418">Kinase</keyword>
<comment type="cofactor">
    <cofactor evidence="1">
        <name>a divalent metal cation</name>
        <dbReference type="ChEBI" id="CHEBI:60240"/>
    </cofactor>
</comment>
<gene>
    <name evidence="12" type="ORF">MNEG_3156</name>
</gene>
<dbReference type="OrthoDB" id="10262702at2759"/>
<dbReference type="EC" id="2.7.1.47" evidence="8"/>
<feature type="domain" description="Carbohydrate kinase FGGY C-terminal" evidence="11">
    <location>
        <begin position="292"/>
        <end position="436"/>
    </location>
</feature>
<dbReference type="GeneID" id="25736034"/>
<reference evidence="12 13" key="1">
    <citation type="journal article" date="2013" name="BMC Genomics">
        <title>Reconstruction of the lipid metabolism for the microalga Monoraphidium neglectum from its genome sequence reveals characteristics suitable for biofuel production.</title>
        <authorList>
            <person name="Bogen C."/>
            <person name="Al-Dilaimi A."/>
            <person name="Albersmeier A."/>
            <person name="Wichmann J."/>
            <person name="Grundmann M."/>
            <person name="Rupp O."/>
            <person name="Lauersen K.J."/>
            <person name="Blifernez-Klassen O."/>
            <person name="Kalinowski J."/>
            <person name="Goesmann A."/>
            <person name="Mussgnug J.H."/>
            <person name="Kruse O."/>
        </authorList>
    </citation>
    <scope>NUCLEOTIDE SEQUENCE [LARGE SCALE GENOMIC DNA]</scope>
    <source>
        <strain evidence="12 13">SAG 48.87</strain>
    </source>
</reference>
<dbReference type="GO" id="GO:0005997">
    <property type="term" value="P:xylulose metabolic process"/>
    <property type="evidence" value="ECO:0007669"/>
    <property type="project" value="TreeGrafter"/>
</dbReference>
<comment type="catalytic activity">
    <reaction evidence="7">
        <text>D-ribulose + ATP = D-ribulose 5-phosphate + ADP + H(+)</text>
        <dbReference type="Rhea" id="RHEA:17601"/>
        <dbReference type="ChEBI" id="CHEBI:15378"/>
        <dbReference type="ChEBI" id="CHEBI:17173"/>
        <dbReference type="ChEBI" id="CHEBI:30616"/>
        <dbReference type="ChEBI" id="CHEBI:58121"/>
        <dbReference type="ChEBI" id="CHEBI:456216"/>
        <dbReference type="EC" id="2.7.1.47"/>
    </reaction>
</comment>
<dbReference type="InterPro" id="IPR018485">
    <property type="entry name" value="FGGY_C"/>
</dbReference>
<dbReference type="Gene3D" id="3.30.420.40">
    <property type="match status" value="2"/>
</dbReference>
<keyword evidence="13" id="KW-1185">Reference proteome</keyword>
<dbReference type="Proteomes" id="UP000054498">
    <property type="component" value="Unassembled WGS sequence"/>
</dbReference>
<proteinExistence type="inferred from homology"/>
<keyword evidence="3" id="KW-0808">Transferase</keyword>
<dbReference type="STRING" id="145388.A0A0D2K2M6"/>
<dbReference type="KEGG" id="mng:MNEG_3156"/>
<keyword evidence="6" id="KW-0067">ATP-binding</keyword>
<accession>A0A0D2K2M6</accession>
<comment type="similarity">
    <text evidence="2">Belongs to the FGGY kinase family.</text>
</comment>
<evidence type="ECO:0000256" key="4">
    <source>
        <dbReference type="ARBA" id="ARBA00022741"/>
    </source>
</evidence>
<evidence type="ECO:0000256" key="6">
    <source>
        <dbReference type="ARBA" id="ARBA00022840"/>
    </source>
</evidence>
<evidence type="ECO:0000256" key="10">
    <source>
        <dbReference type="SAM" id="MobiDB-lite"/>
    </source>
</evidence>
<evidence type="ECO:0000313" key="12">
    <source>
        <dbReference type="EMBL" id="KIZ04803.1"/>
    </source>
</evidence>
<dbReference type="PANTHER" id="PTHR10196:SF80">
    <property type="entry name" value="D-RIBULOSE KINASE"/>
    <property type="match status" value="1"/>
</dbReference>
<name>A0A0D2K2M6_9CHLO</name>
<evidence type="ECO:0000313" key="13">
    <source>
        <dbReference type="Proteomes" id="UP000054498"/>
    </source>
</evidence>
<dbReference type="InterPro" id="IPR043129">
    <property type="entry name" value="ATPase_NBD"/>
</dbReference>
<dbReference type="GO" id="GO:0004856">
    <property type="term" value="F:D-xylulokinase activity"/>
    <property type="evidence" value="ECO:0007669"/>
    <property type="project" value="TreeGrafter"/>
</dbReference>
<dbReference type="CDD" id="cd07783">
    <property type="entry name" value="ASKHA_NBD_FGGY_SePSK_AtXK1-like"/>
    <property type="match status" value="1"/>
</dbReference>
<keyword evidence="4" id="KW-0547">Nucleotide-binding</keyword>
<evidence type="ECO:0000259" key="11">
    <source>
        <dbReference type="Pfam" id="PF02782"/>
    </source>
</evidence>
<feature type="region of interest" description="Disordered" evidence="10">
    <location>
        <begin position="207"/>
        <end position="229"/>
    </location>
</feature>